<evidence type="ECO:0000313" key="4">
    <source>
        <dbReference type="Proteomes" id="UP001156389"/>
    </source>
</evidence>
<feature type="region of interest" description="Disordered" evidence="1">
    <location>
        <begin position="64"/>
        <end position="89"/>
    </location>
</feature>
<keyword evidence="2" id="KW-1133">Transmembrane helix</keyword>
<dbReference type="Proteomes" id="UP001156389">
    <property type="component" value="Unassembled WGS sequence"/>
</dbReference>
<evidence type="ECO:0000256" key="1">
    <source>
        <dbReference type="SAM" id="MobiDB-lite"/>
    </source>
</evidence>
<evidence type="ECO:0008006" key="5">
    <source>
        <dbReference type="Google" id="ProtNLM"/>
    </source>
</evidence>
<keyword evidence="2" id="KW-0472">Membrane</keyword>
<feature type="transmembrane region" description="Helical" evidence="2">
    <location>
        <begin position="12"/>
        <end position="34"/>
    </location>
</feature>
<dbReference type="EMBL" id="JAJAGO010000006">
    <property type="protein sequence ID" value="MCT2591066.1"/>
    <property type="molecule type" value="Genomic_DNA"/>
</dbReference>
<evidence type="ECO:0000313" key="3">
    <source>
        <dbReference type="EMBL" id="MCT2591066.1"/>
    </source>
</evidence>
<keyword evidence="2" id="KW-0812">Transmembrane</keyword>
<accession>A0ABT2JT53</accession>
<keyword evidence="4" id="KW-1185">Reference proteome</keyword>
<organism evidence="3 4">
    <name type="scientific">Streptomyces gossypii</name>
    <dbReference type="NCBI Taxonomy" id="2883101"/>
    <lineage>
        <taxon>Bacteria</taxon>
        <taxon>Bacillati</taxon>
        <taxon>Actinomycetota</taxon>
        <taxon>Actinomycetes</taxon>
        <taxon>Kitasatosporales</taxon>
        <taxon>Streptomycetaceae</taxon>
        <taxon>Streptomyces</taxon>
    </lineage>
</organism>
<name>A0ABT2JT53_9ACTN</name>
<dbReference type="RefSeq" id="WP_260218391.1">
    <property type="nucleotide sequence ID" value="NZ_JAJAGO010000006.1"/>
</dbReference>
<comment type="caution">
    <text evidence="3">The sequence shown here is derived from an EMBL/GenBank/DDBJ whole genome shotgun (WGS) entry which is preliminary data.</text>
</comment>
<sequence>MKSLRDSIAKPGTRVLLILTGISIIIFGVGVASFRDSSTESEEEFCRNILPADSIANSDSLSRCGGELESEMTGKPPGALTPGGSTRHSGKQIHAFEQTVDAYAKRWSEDGSEVPSAIRENMSNALAYYGPQVHLILLSHGNSVSGRNGIEISRESMVDFIQAVSQSERQFKRIYDSQIKFTTERVGSLGKDDFTNIPTGDTDKARAVLQESGRVIATLTQIHAVVIADRGDPSSEQIKADLVDNYEQYGKPRLVEMIEARAKAVGVSDHDMHASGTRGALLIQGTGQSYDAAARETDTSVSS</sequence>
<reference evidence="3 4" key="1">
    <citation type="submission" date="2021-10" db="EMBL/GenBank/DDBJ databases">
        <title>Streptomyces gossypii sp. nov., isolated from soil collected from cotton field.</title>
        <authorList>
            <person name="Ge X."/>
            <person name="Chen X."/>
            <person name="Liu W."/>
        </authorList>
    </citation>
    <scope>NUCLEOTIDE SEQUENCE [LARGE SCALE GENOMIC DNA]</scope>
    <source>
        <strain evidence="3 4">N2-109</strain>
    </source>
</reference>
<protein>
    <recommendedName>
        <fullName evidence="5">OmpA-like domain-containing protein</fullName>
    </recommendedName>
</protein>
<gene>
    <name evidence="3" type="ORF">LHJ74_14295</name>
</gene>
<proteinExistence type="predicted"/>
<evidence type="ECO:0000256" key="2">
    <source>
        <dbReference type="SAM" id="Phobius"/>
    </source>
</evidence>